<feature type="transmembrane region" description="Helical" evidence="2">
    <location>
        <begin position="30"/>
        <end position="49"/>
    </location>
</feature>
<dbReference type="InterPro" id="IPR000045">
    <property type="entry name" value="Prepilin_IV_endopep_pep"/>
</dbReference>
<evidence type="ECO:0000256" key="1">
    <source>
        <dbReference type="ARBA" id="ARBA00005801"/>
    </source>
</evidence>
<gene>
    <name evidence="4" type="ORF">SAMN05216245_10674</name>
</gene>
<keyword evidence="2" id="KW-0812">Transmembrane</keyword>
<evidence type="ECO:0000259" key="3">
    <source>
        <dbReference type="Pfam" id="PF01478"/>
    </source>
</evidence>
<keyword evidence="2" id="KW-0472">Membrane</keyword>
<feature type="transmembrane region" description="Helical" evidence="2">
    <location>
        <begin position="58"/>
        <end position="75"/>
    </location>
</feature>
<reference evidence="4 5" key="1">
    <citation type="submission" date="2016-10" db="EMBL/GenBank/DDBJ databases">
        <authorList>
            <person name="de Groot N.N."/>
        </authorList>
    </citation>
    <scope>NUCLEOTIDE SEQUENCE [LARGE SCALE GENOMIC DNA]</scope>
    <source>
        <strain evidence="4 5">DSM 9236</strain>
    </source>
</reference>
<proteinExistence type="inferred from homology"/>
<dbReference type="GO" id="GO:0008168">
    <property type="term" value="F:methyltransferase activity"/>
    <property type="evidence" value="ECO:0007669"/>
    <property type="project" value="UniProtKB-KW"/>
</dbReference>
<dbReference type="Pfam" id="PF01478">
    <property type="entry name" value="Peptidase_A24"/>
    <property type="match status" value="1"/>
</dbReference>
<comment type="similarity">
    <text evidence="1">Belongs to the peptidase A24 family.</text>
</comment>
<keyword evidence="4" id="KW-0489">Methyltransferase</keyword>
<dbReference type="PANTHER" id="PTHR30487:SF0">
    <property type="entry name" value="PREPILIN LEADER PEPTIDASE_N-METHYLTRANSFERASE-RELATED"/>
    <property type="match status" value="1"/>
</dbReference>
<feature type="transmembrane region" description="Helical" evidence="2">
    <location>
        <begin position="95"/>
        <end position="119"/>
    </location>
</feature>
<evidence type="ECO:0000313" key="5">
    <source>
        <dbReference type="Proteomes" id="UP000198896"/>
    </source>
</evidence>
<feature type="transmembrane region" description="Helical" evidence="2">
    <location>
        <begin position="5"/>
        <end position="24"/>
    </location>
</feature>
<name>A0A1I2ALX9_9FIRM</name>
<accession>A0A1I2ALX9</accession>
<keyword evidence="5" id="KW-1185">Reference proteome</keyword>
<dbReference type="GO" id="GO:0032259">
    <property type="term" value="P:methylation"/>
    <property type="evidence" value="ECO:0007669"/>
    <property type="project" value="UniProtKB-KW"/>
</dbReference>
<dbReference type="AlphaFoldDB" id="A0A1I2ALX9"/>
<dbReference type="GO" id="GO:0004190">
    <property type="term" value="F:aspartic-type endopeptidase activity"/>
    <property type="evidence" value="ECO:0007669"/>
    <property type="project" value="InterPro"/>
</dbReference>
<dbReference type="RefSeq" id="WP_177205940.1">
    <property type="nucleotide sequence ID" value="NZ_FONL01000006.1"/>
</dbReference>
<evidence type="ECO:0000313" key="4">
    <source>
        <dbReference type="EMBL" id="SFE44759.1"/>
    </source>
</evidence>
<dbReference type="InterPro" id="IPR050882">
    <property type="entry name" value="Prepilin_peptidase/N-MTase"/>
</dbReference>
<dbReference type="EMBL" id="FONL01000006">
    <property type="protein sequence ID" value="SFE44759.1"/>
    <property type="molecule type" value="Genomic_DNA"/>
</dbReference>
<dbReference type="GO" id="GO:0006465">
    <property type="term" value="P:signal peptide processing"/>
    <property type="evidence" value="ECO:0007669"/>
    <property type="project" value="TreeGrafter"/>
</dbReference>
<dbReference type="PANTHER" id="PTHR30487">
    <property type="entry name" value="TYPE 4 PREPILIN-LIKE PROTEINS LEADER PEPTIDE-PROCESSING ENZYME"/>
    <property type="match status" value="1"/>
</dbReference>
<protein>
    <submittedName>
        <fullName evidence="4">Leader peptidase (Prepilin peptidase) / N-methyltransferase/leader peptidase (Prepilin peptidase) / N-methyltransferase</fullName>
    </submittedName>
</protein>
<dbReference type="Proteomes" id="UP000198896">
    <property type="component" value="Unassembled WGS sequence"/>
</dbReference>
<sequence>MKIQVLSYFLVAVFIFGLLTEAYVDFRQKIILDEILLVLLIAGLVYTGVSGHAWKESLVGALTGSGLLGLIYVLSKGGMGFGDVKYAGVLGLWTGIPGVIVALYLAFLIGGTVALMLCITHKAVRESRIPFGPCLSAGAVLSFFYSARILDWYWSLFL</sequence>
<evidence type="ECO:0000256" key="2">
    <source>
        <dbReference type="SAM" id="Phobius"/>
    </source>
</evidence>
<feature type="domain" description="Prepilin type IV endopeptidase peptidase" evidence="3">
    <location>
        <begin position="13"/>
        <end position="115"/>
    </location>
</feature>
<organism evidence="4 5">
    <name type="scientific">Succiniclasticum ruminis DSM 9236</name>
    <dbReference type="NCBI Taxonomy" id="1123323"/>
    <lineage>
        <taxon>Bacteria</taxon>
        <taxon>Bacillati</taxon>
        <taxon>Bacillota</taxon>
        <taxon>Negativicutes</taxon>
        <taxon>Acidaminococcales</taxon>
        <taxon>Acidaminococcaceae</taxon>
        <taxon>Succiniclasticum</taxon>
    </lineage>
</organism>
<dbReference type="STRING" id="1123323.SAMN05216245_10674"/>
<dbReference type="Gene3D" id="1.20.120.1220">
    <property type="match status" value="1"/>
</dbReference>
<keyword evidence="2" id="KW-1133">Transmembrane helix</keyword>
<keyword evidence="4" id="KW-0808">Transferase</keyword>
<dbReference type="GO" id="GO:0005886">
    <property type="term" value="C:plasma membrane"/>
    <property type="evidence" value="ECO:0007669"/>
    <property type="project" value="TreeGrafter"/>
</dbReference>
<feature type="transmembrane region" description="Helical" evidence="2">
    <location>
        <begin position="131"/>
        <end position="150"/>
    </location>
</feature>